<protein>
    <recommendedName>
        <fullName evidence="3 7">Flagella basal body P-ring formation protein FlgA</fullName>
    </recommendedName>
</protein>
<keyword evidence="4" id="KW-0732">Signal</keyword>
<dbReference type="Proteomes" id="UP001549366">
    <property type="component" value="Unassembled WGS sequence"/>
</dbReference>
<comment type="similarity">
    <text evidence="2 7">Belongs to the FlgA family.</text>
</comment>
<keyword evidence="9" id="KW-0966">Cell projection</keyword>
<dbReference type="Pfam" id="PF13144">
    <property type="entry name" value="ChapFlgA"/>
    <property type="match status" value="1"/>
</dbReference>
<dbReference type="InterPro" id="IPR017585">
    <property type="entry name" value="SAF_FlgA"/>
</dbReference>
<feature type="domain" description="SAF" evidence="8">
    <location>
        <begin position="101"/>
        <end position="163"/>
    </location>
</feature>
<dbReference type="Gene3D" id="2.30.30.760">
    <property type="match status" value="1"/>
</dbReference>
<comment type="subcellular location">
    <subcellularLocation>
        <location evidence="1 7">Periplasm</location>
    </subcellularLocation>
</comment>
<evidence type="ECO:0000256" key="6">
    <source>
        <dbReference type="ARBA" id="ARBA00025643"/>
    </source>
</evidence>
<keyword evidence="9" id="KW-0969">Cilium</keyword>
<dbReference type="SMART" id="SM00858">
    <property type="entry name" value="SAF"/>
    <property type="match status" value="1"/>
</dbReference>
<evidence type="ECO:0000256" key="7">
    <source>
        <dbReference type="RuleBase" id="RU362063"/>
    </source>
</evidence>
<dbReference type="Gene3D" id="3.90.1210.10">
    <property type="entry name" value="Antifreeze-like/N-acetylneuraminic acid synthase C-terminal domain"/>
    <property type="match status" value="1"/>
</dbReference>
<dbReference type="RefSeq" id="WP_354009596.1">
    <property type="nucleotide sequence ID" value="NZ_JBEWTA010000001.1"/>
</dbReference>
<dbReference type="PANTHER" id="PTHR36307:SF1">
    <property type="entry name" value="FLAGELLA BASAL BODY P-RING FORMATION PROTEIN FLGA"/>
    <property type="match status" value="1"/>
</dbReference>
<evidence type="ECO:0000313" key="9">
    <source>
        <dbReference type="EMBL" id="MET4755142.1"/>
    </source>
</evidence>
<gene>
    <name evidence="9" type="ORF">V5J35_000334</name>
</gene>
<evidence type="ECO:0000256" key="4">
    <source>
        <dbReference type="ARBA" id="ARBA00022729"/>
    </source>
</evidence>
<evidence type="ECO:0000259" key="8">
    <source>
        <dbReference type="SMART" id="SM00858"/>
    </source>
</evidence>
<evidence type="ECO:0000256" key="3">
    <source>
        <dbReference type="ARBA" id="ARBA00014754"/>
    </source>
</evidence>
<accession>A0ABV2SBK4</accession>
<keyword evidence="7" id="KW-1005">Bacterial flagellum biogenesis</keyword>
<keyword evidence="5 7" id="KW-0574">Periplasm</keyword>
<sequence>MPVTPAMARPAVTESTEKQLLELWVHEALEEKALELSREISNSRYESSLDSLPSLPVDRCKTRPDITFLNGMEAGSQRIRIECSQPSRWSLYARGHISLFVPVLVATRSLTRGDTISDSDVTLREMDVSQLRRGYLMDSSSFTNQQLSRRIRAGDVITPNALQEARLIRRGDRIAIVAGSEDFSISMPGEALEDGRLNQQIRVRNLSSGKTIRGMVSGNNEVRVL</sequence>
<dbReference type="InterPro" id="IPR039246">
    <property type="entry name" value="Flagellar_FlgA"/>
</dbReference>
<organism evidence="9 10">
    <name type="scientific">Endozoicomonas lisbonensis</name>
    <dbReference type="NCBI Taxonomy" id="3120522"/>
    <lineage>
        <taxon>Bacteria</taxon>
        <taxon>Pseudomonadati</taxon>
        <taxon>Pseudomonadota</taxon>
        <taxon>Gammaproteobacteria</taxon>
        <taxon>Oceanospirillales</taxon>
        <taxon>Endozoicomonadaceae</taxon>
        <taxon>Endozoicomonas</taxon>
    </lineage>
</organism>
<reference evidence="9 10" key="1">
    <citation type="submission" date="2024-06" db="EMBL/GenBank/DDBJ databases">
        <title>Genomic Encyclopedia of Type Strains, Phase V (KMG-V): Genome sequencing to study the core and pangenomes of soil and plant-associated prokaryotes.</title>
        <authorList>
            <person name="Whitman W."/>
        </authorList>
    </citation>
    <scope>NUCLEOTIDE SEQUENCE [LARGE SCALE GENOMIC DNA]</scope>
    <source>
        <strain evidence="9 10">NE40</strain>
    </source>
</reference>
<name>A0ABV2SBK4_9GAMM</name>
<dbReference type="EMBL" id="JBEWTB010000002">
    <property type="protein sequence ID" value="MET4755142.1"/>
    <property type="molecule type" value="Genomic_DNA"/>
</dbReference>
<dbReference type="PANTHER" id="PTHR36307">
    <property type="entry name" value="FLAGELLA BASAL BODY P-RING FORMATION PROTEIN FLGA"/>
    <property type="match status" value="1"/>
</dbReference>
<comment type="function">
    <text evidence="6 7">Involved in the assembly process of the P-ring formation. It may associate with FlgF on the rod constituting a structure essential for the P-ring assembly or may act as a modulator protein for the P-ring assembly.</text>
</comment>
<evidence type="ECO:0000256" key="5">
    <source>
        <dbReference type="ARBA" id="ARBA00022764"/>
    </source>
</evidence>
<keyword evidence="9" id="KW-0282">Flagellum</keyword>
<comment type="caution">
    <text evidence="9">The sequence shown here is derived from an EMBL/GenBank/DDBJ whole genome shotgun (WGS) entry which is preliminary data.</text>
</comment>
<evidence type="ECO:0000256" key="2">
    <source>
        <dbReference type="ARBA" id="ARBA00010474"/>
    </source>
</evidence>
<proteinExistence type="inferred from homology"/>
<evidence type="ECO:0000313" key="10">
    <source>
        <dbReference type="Proteomes" id="UP001549366"/>
    </source>
</evidence>
<dbReference type="NCBIfam" id="TIGR03170">
    <property type="entry name" value="flgA_cterm"/>
    <property type="match status" value="1"/>
</dbReference>
<dbReference type="CDD" id="cd11614">
    <property type="entry name" value="SAF_CpaB_FlgA_like"/>
    <property type="match status" value="1"/>
</dbReference>
<evidence type="ECO:0000256" key="1">
    <source>
        <dbReference type="ARBA" id="ARBA00004418"/>
    </source>
</evidence>
<dbReference type="InterPro" id="IPR013974">
    <property type="entry name" value="SAF"/>
</dbReference>
<keyword evidence="10" id="KW-1185">Reference proteome</keyword>